<dbReference type="InterPro" id="IPR036457">
    <property type="entry name" value="PPM-type-like_dom_sf"/>
</dbReference>
<evidence type="ECO:0000313" key="5">
    <source>
        <dbReference type="Proteomes" id="UP000288012"/>
    </source>
</evidence>
<dbReference type="InterPro" id="IPR001932">
    <property type="entry name" value="PPM-type_phosphatase-like_dom"/>
</dbReference>
<dbReference type="OrthoDB" id="5648735at2"/>
<sequence length="748" mass="82486">MPVTVTPTTIISKPDSASVHSSFLGANLASGFFETIGKRNSQEDALAIHQLDEKFDALSPEQARQRMWTALKVIDQGVREQQIEDGTTVSTTLSDKKGNFITATLGDAVSFAVFYDQQGKPLGVKRLNEITHKPGDETEQNRIKEAGGFVAKVFGEYRVGGRLAVARALGDHEFTGVCADARIDINNVQDLAGELKLDVKQIASIQVITTCDGFTDGAGANKQSKEEHEAYLLKCLQHLDEPGFQSPDKLSRKLALQATKDGSGDNISVAIANVGENAFALGVFDGHGGSEASSYAAENFSKVLDEVFALSEEEYARHPHGVAQNPEIYARDNKTPSVTHNDEKQVSLQDKSTLFDLKVARGLKDLEEDIAKLSVTQDLPLLGQLFAMRKDEQEENLRINLEKLRDEGLDNAAKVIKYQNYMYEKVPKGYNTNIGLMDNLHQRFTDRAAEVLAVAQNLSPDAEAQRVGADLAVLMQQNISPLEKLKQCEKYLDETAPNSNRKNGDIFKEEYRAIKELQDLKAKVTADNRILEKTKREEIIQIAQQAAQLLEGSATTQDKINAYKDFLAQSSSTVGQGLTNGELINREVEKNKKLNWAVDELLEMTNSYINALKSNHKDASHLAPLQGILYDHNRSPEAKVRAFFSPENEKNFALIKEDTSLAGRKVLFGLAVVGIILTGVLPGLLLTATFHAFGYKLTDLLTDPPGPTQTYKEKLSGVKTALEPYLNEGDIRPDANKEEQELPQLNNK</sequence>
<dbReference type="PANTHER" id="PTHR13832:SF827">
    <property type="entry name" value="PROTEIN PHOSPHATASE 1L"/>
    <property type="match status" value="1"/>
</dbReference>
<organism evidence="4 5">
    <name type="scientific">Legionella septentrionalis</name>
    <dbReference type="NCBI Taxonomy" id="2498109"/>
    <lineage>
        <taxon>Bacteria</taxon>
        <taxon>Pseudomonadati</taxon>
        <taxon>Pseudomonadota</taxon>
        <taxon>Gammaproteobacteria</taxon>
        <taxon>Legionellales</taxon>
        <taxon>Legionellaceae</taxon>
        <taxon>Legionella</taxon>
    </lineage>
</organism>
<accession>A0A3S0X1E9</accession>
<evidence type="ECO:0000256" key="1">
    <source>
        <dbReference type="SAM" id="MobiDB-lite"/>
    </source>
</evidence>
<protein>
    <recommendedName>
        <fullName evidence="3">PPM-type phosphatase domain-containing protein</fullName>
    </recommendedName>
</protein>
<feature type="compositionally biased region" description="Basic and acidic residues" evidence="1">
    <location>
        <begin position="729"/>
        <end position="740"/>
    </location>
</feature>
<keyword evidence="2" id="KW-0812">Transmembrane</keyword>
<name>A0A3S0X1E9_9GAMM</name>
<dbReference type="PROSITE" id="PS51746">
    <property type="entry name" value="PPM_2"/>
    <property type="match status" value="1"/>
</dbReference>
<dbReference type="SUPFAM" id="SSF81606">
    <property type="entry name" value="PP2C-like"/>
    <property type="match status" value="2"/>
</dbReference>
<gene>
    <name evidence="4" type="ORF">EKM59_02285</name>
</gene>
<keyword evidence="5" id="KW-1185">Reference proteome</keyword>
<keyword evidence="2" id="KW-0472">Membrane</keyword>
<feature type="transmembrane region" description="Helical" evidence="2">
    <location>
        <begin position="666"/>
        <end position="686"/>
    </location>
</feature>
<dbReference type="Gene3D" id="3.60.40.10">
    <property type="entry name" value="PPM-type phosphatase domain"/>
    <property type="match status" value="2"/>
</dbReference>
<comment type="caution">
    <text evidence="4">The sequence shown here is derived from an EMBL/GenBank/DDBJ whole genome shotgun (WGS) entry which is preliminary data.</text>
</comment>
<evidence type="ECO:0000256" key="2">
    <source>
        <dbReference type="SAM" id="Phobius"/>
    </source>
</evidence>
<dbReference type="Pfam" id="PF00481">
    <property type="entry name" value="PP2C"/>
    <property type="match status" value="1"/>
</dbReference>
<evidence type="ECO:0000259" key="3">
    <source>
        <dbReference type="PROSITE" id="PS51746"/>
    </source>
</evidence>
<dbReference type="Proteomes" id="UP000288012">
    <property type="component" value="Unassembled WGS sequence"/>
</dbReference>
<dbReference type="InterPro" id="IPR015655">
    <property type="entry name" value="PP2C"/>
</dbReference>
<proteinExistence type="predicted"/>
<dbReference type="PANTHER" id="PTHR13832">
    <property type="entry name" value="PROTEIN PHOSPHATASE 2C"/>
    <property type="match status" value="1"/>
</dbReference>
<reference evidence="4 5" key="1">
    <citation type="submission" date="2018-12" db="EMBL/GenBank/DDBJ databases">
        <title>Legionella sp,whole genome shotgun sequence.</title>
        <authorList>
            <person name="Wu H."/>
        </authorList>
    </citation>
    <scope>NUCLEOTIDE SEQUENCE [LARGE SCALE GENOMIC DNA]</scope>
    <source>
        <strain evidence="5">km714</strain>
    </source>
</reference>
<feature type="domain" description="PPM-type phosphatase" evidence="3">
    <location>
        <begin position="29"/>
        <end position="274"/>
    </location>
</feature>
<feature type="region of interest" description="Disordered" evidence="1">
    <location>
        <begin position="725"/>
        <end position="748"/>
    </location>
</feature>
<dbReference type="RefSeq" id="WP_127032706.1">
    <property type="nucleotide sequence ID" value="NZ_RZGR01000005.1"/>
</dbReference>
<dbReference type="GO" id="GO:0004722">
    <property type="term" value="F:protein serine/threonine phosphatase activity"/>
    <property type="evidence" value="ECO:0007669"/>
    <property type="project" value="InterPro"/>
</dbReference>
<evidence type="ECO:0000313" key="4">
    <source>
        <dbReference type="EMBL" id="RUQ89995.1"/>
    </source>
</evidence>
<dbReference type="AlphaFoldDB" id="A0A3S0X1E9"/>
<keyword evidence="2" id="KW-1133">Transmembrane helix</keyword>
<dbReference type="EMBL" id="RZGR01000005">
    <property type="protein sequence ID" value="RUQ89995.1"/>
    <property type="molecule type" value="Genomic_DNA"/>
</dbReference>